<reference evidence="2 3" key="1">
    <citation type="journal article" date="2019" name="Mol. Ecol. Resour.">
        <title>Chromosome-level genome assembly of Triplophysa tibetana, a fish adapted to the harsh high-altitude environment of the Tibetan Plateau.</title>
        <authorList>
            <person name="Yang X."/>
            <person name="Liu H."/>
            <person name="Ma Z."/>
            <person name="Zou Y."/>
            <person name="Zou M."/>
            <person name="Mao Y."/>
            <person name="Li X."/>
            <person name="Wang H."/>
            <person name="Chen T."/>
            <person name="Wang W."/>
            <person name="Yang R."/>
        </authorList>
    </citation>
    <scope>NUCLEOTIDE SEQUENCE [LARGE SCALE GENOMIC DNA]</scope>
    <source>
        <strain evidence="2">TTIB1903HZAU</strain>
        <tissue evidence="2">Muscle</tissue>
    </source>
</reference>
<accession>A0A5A9NAQ9</accession>
<sequence length="156" mass="16855">MTIRLTVMKCVFGFASGIISTDSVPPEIQIPFSVPVYPSVHSLPPLTTAARLNTSWLCVFVCSGAPVRVTPSPNLHLQRPSDGCLYASNSLRNKSEVERKRCVRALERGNQKGGEHAGTWKRAALKPQCARPGASPAPMRVAESCRRGGGSNQRDV</sequence>
<gene>
    <name evidence="2" type="ORF">E1301_Tti021843</name>
</gene>
<dbReference type="AlphaFoldDB" id="A0A5A9NAQ9"/>
<proteinExistence type="predicted"/>
<organism evidence="2 3">
    <name type="scientific">Triplophysa tibetana</name>
    <dbReference type="NCBI Taxonomy" id="1572043"/>
    <lineage>
        <taxon>Eukaryota</taxon>
        <taxon>Metazoa</taxon>
        <taxon>Chordata</taxon>
        <taxon>Craniata</taxon>
        <taxon>Vertebrata</taxon>
        <taxon>Euteleostomi</taxon>
        <taxon>Actinopterygii</taxon>
        <taxon>Neopterygii</taxon>
        <taxon>Teleostei</taxon>
        <taxon>Ostariophysi</taxon>
        <taxon>Cypriniformes</taxon>
        <taxon>Nemacheilidae</taxon>
        <taxon>Triplophysa</taxon>
    </lineage>
</organism>
<protein>
    <submittedName>
        <fullName evidence="2">Uncharacterized protein</fullName>
    </submittedName>
</protein>
<comment type="caution">
    <text evidence="2">The sequence shown here is derived from an EMBL/GenBank/DDBJ whole genome shotgun (WGS) entry which is preliminary data.</text>
</comment>
<feature type="region of interest" description="Disordered" evidence="1">
    <location>
        <begin position="126"/>
        <end position="156"/>
    </location>
</feature>
<name>A0A5A9NAQ9_9TELE</name>
<dbReference type="EMBL" id="SOYY01000021">
    <property type="protein sequence ID" value="KAA0706161.1"/>
    <property type="molecule type" value="Genomic_DNA"/>
</dbReference>
<evidence type="ECO:0000256" key="1">
    <source>
        <dbReference type="SAM" id="MobiDB-lite"/>
    </source>
</evidence>
<keyword evidence="3" id="KW-1185">Reference proteome</keyword>
<evidence type="ECO:0000313" key="2">
    <source>
        <dbReference type="EMBL" id="KAA0706161.1"/>
    </source>
</evidence>
<feature type="compositionally biased region" description="Gly residues" evidence="1">
    <location>
        <begin position="147"/>
        <end position="156"/>
    </location>
</feature>
<dbReference type="Proteomes" id="UP000324632">
    <property type="component" value="Chromosome 21"/>
</dbReference>
<evidence type="ECO:0000313" key="3">
    <source>
        <dbReference type="Proteomes" id="UP000324632"/>
    </source>
</evidence>